<proteinExistence type="predicted"/>
<dbReference type="Pfam" id="PF00825">
    <property type="entry name" value="Ribonuclease_P"/>
    <property type="match status" value="1"/>
</dbReference>
<dbReference type="PANTHER" id="PTHR33992">
    <property type="entry name" value="RIBONUCLEASE P PROTEIN COMPONENT"/>
    <property type="match status" value="1"/>
</dbReference>
<organism evidence="7 8">
    <name type="scientific">Nesterenkonia aurantiaca</name>
    <dbReference type="NCBI Taxonomy" id="1436010"/>
    <lineage>
        <taxon>Bacteria</taxon>
        <taxon>Bacillati</taxon>
        <taxon>Actinomycetota</taxon>
        <taxon>Actinomycetes</taxon>
        <taxon>Micrococcales</taxon>
        <taxon>Micrococcaceae</taxon>
        <taxon>Nesterenkonia</taxon>
    </lineage>
</organism>
<dbReference type="NCBIfam" id="TIGR00188">
    <property type="entry name" value="rnpA"/>
    <property type="match status" value="1"/>
</dbReference>
<dbReference type="PANTHER" id="PTHR33992:SF1">
    <property type="entry name" value="RIBONUCLEASE P PROTEIN COMPONENT"/>
    <property type="match status" value="1"/>
</dbReference>
<keyword evidence="1" id="KW-0819">tRNA processing</keyword>
<keyword evidence="4" id="KW-0378">Hydrolase</keyword>
<evidence type="ECO:0000256" key="2">
    <source>
        <dbReference type="ARBA" id="ARBA00022722"/>
    </source>
</evidence>
<protein>
    <recommendedName>
        <fullName evidence="6">Ribonuclease P protein component</fullName>
        <ecNumber evidence="6">3.1.26.5</ecNumber>
    </recommendedName>
</protein>
<dbReference type="Gene3D" id="3.30.230.10">
    <property type="match status" value="1"/>
</dbReference>
<comment type="caution">
    <text evidence="7">The sequence shown here is derived from an EMBL/GenBank/DDBJ whole genome shotgun (WGS) entry which is preliminary data.</text>
</comment>
<evidence type="ECO:0000256" key="6">
    <source>
        <dbReference type="NCBIfam" id="TIGR00188"/>
    </source>
</evidence>
<accession>A0A4R7G5Z1</accession>
<keyword evidence="2" id="KW-0540">Nuclease</keyword>
<reference evidence="7 8" key="1">
    <citation type="submission" date="2019-03" db="EMBL/GenBank/DDBJ databases">
        <title>Genomic Encyclopedia of Type Strains, Phase III (KMG-III): the genomes of soil and plant-associated and newly described type strains.</title>
        <authorList>
            <person name="Whitman W."/>
        </authorList>
    </citation>
    <scope>NUCLEOTIDE SEQUENCE [LARGE SCALE GENOMIC DNA]</scope>
    <source>
        <strain evidence="7 8">DSM 27373</strain>
    </source>
</reference>
<evidence type="ECO:0000256" key="4">
    <source>
        <dbReference type="ARBA" id="ARBA00022801"/>
    </source>
</evidence>
<dbReference type="InterPro" id="IPR014721">
    <property type="entry name" value="Ribsml_uS5_D2-typ_fold_subgr"/>
</dbReference>
<dbReference type="EMBL" id="SOAN01000002">
    <property type="protein sequence ID" value="TDS86747.1"/>
    <property type="molecule type" value="Genomic_DNA"/>
</dbReference>
<name>A0A4R7G5Z1_9MICC</name>
<dbReference type="InterPro" id="IPR000100">
    <property type="entry name" value="RNase_P"/>
</dbReference>
<evidence type="ECO:0000256" key="1">
    <source>
        <dbReference type="ARBA" id="ARBA00022694"/>
    </source>
</evidence>
<gene>
    <name evidence="7" type="ORF">EV640_10242</name>
</gene>
<dbReference type="GO" id="GO:0004526">
    <property type="term" value="F:ribonuclease P activity"/>
    <property type="evidence" value="ECO:0007669"/>
    <property type="project" value="UniProtKB-UniRule"/>
</dbReference>
<dbReference type="AlphaFoldDB" id="A0A4R7G5Z1"/>
<keyword evidence="3" id="KW-0255">Endonuclease</keyword>
<dbReference type="GO" id="GO:0042781">
    <property type="term" value="F:3'-tRNA processing endoribonuclease activity"/>
    <property type="evidence" value="ECO:0007669"/>
    <property type="project" value="TreeGrafter"/>
</dbReference>
<dbReference type="EC" id="3.1.26.5" evidence="6"/>
<dbReference type="Proteomes" id="UP000294506">
    <property type="component" value="Unassembled WGS sequence"/>
</dbReference>
<dbReference type="SUPFAM" id="SSF54211">
    <property type="entry name" value="Ribosomal protein S5 domain 2-like"/>
    <property type="match status" value="1"/>
</dbReference>
<evidence type="ECO:0000313" key="8">
    <source>
        <dbReference type="Proteomes" id="UP000294506"/>
    </source>
</evidence>
<dbReference type="GO" id="GO:0000049">
    <property type="term" value="F:tRNA binding"/>
    <property type="evidence" value="ECO:0007669"/>
    <property type="project" value="InterPro"/>
</dbReference>
<dbReference type="GO" id="GO:0030677">
    <property type="term" value="C:ribonuclease P complex"/>
    <property type="evidence" value="ECO:0007669"/>
    <property type="project" value="TreeGrafter"/>
</dbReference>
<keyword evidence="8" id="KW-1185">Reference proteome</keyword>
<evidence type="ECO:0000313" key="7">
    <source>
        <dbReference type="EMBL" id="TDS86747.1"/>
    </source>
</evidence>
<dbReference type="InterPro" id="IPR020568">
    <property type="entry name" value="Ribosomal_Su5_D2-typ_SF"/>
</dbReference>
<evidence type="ECO:0000256" key="3">
    <source>
        <dbReference type="ARBA" id="ARBA00022759"/>
    </source>
</evidence>
<evidence type="ECO:0000256" key="5">
    <source>
        <dbReference type="ARBA" id="ARBA00022884"/>
    </source>
</evidence>
<sequence>MVSVLLRTEAPAAGGSSWRCGLVVSKAVGNAVVRHRVQRRLRHIVMDLMRHEALATDPGHTMDLVIRAFPEITRMDHAQLREEVLRAAQRAHRKSLRRAVRT</sequence>
<keyword evidence="5" id="KW-0694">RNA-binding</keyword>